<feature type="signal peptide" evidence="2">
    <location>
        <begin position="1"/>
        <end position="17"/>
    </location>
</feature>
<protein>
    <submittedName>
        <fullName evidence="3">Uncharacterized protein</fullName>
    </submittedName>
</protein>
<dbReference type="AlphaFoldDB" id="A0A016UD20"/>
<feature type="transmembrane region" description="Helical" evidence="1">
    <location>
        <begin position="60"/>
        <end position="79"/>
    </location>
</feature>
<keyword evidence="1" id="KW-0812">Transmembrane</keyword>
<evidence type="ECO:0000256" key="1">
    <source>
        <dbReference type="SAM" id="Phobius"/>
    </source>
</evidence>
<accession>A0A016UD20</accession>
<keyword evidence="4" id="KW-1185">Reference proteome</keyword>
<feature type="chain" id="PRO_5001488127" evidence="2">
    <location>
        <begin position="18"/>
        <end position="94"/>
    </location>
</feature>
<keyword evidence="1" id="KW-0472">Membrane</keyword>
<sequence>MVPLLLWTALLSRSATSAFSRHCPVEEGNECDKDTWAFVHMCCGDLDSNEDCCKTFTNDVFVIFALGYGVFVGLTYMLFRRSRRRNPTVHARHK</sequence>
<name>A0A016UD20_9BILA</name>
<comment type="caution">
    <text evidence="3">The sequence shown here is derived from an EMBL/GenBank/DDBJ whole genome shotgun (WGS) entry which is preliminary data.</text>
</comment>
<reference evidence="4" key="1">
    <citation type="journal article" date="2015" name="Nat. Genet.">
        <title>The genome and transcriptome of the zoonotic hookworm Ancylostoma ceylanicum identify infection-specific gene families.</title>
        <authorList>
            <person name="Schwarz E.M."/>
            <person name="Hu Y."/>
            <person name="Antoshechkin I."/>
            <person name="Miller M.M."/>
            <person name="Sternberg P.W."/>
            <person name="Aroian R.V."/>
        </authorList>
    </citation>
    <scope>NUCLEOTIDE SEQUENCE</scope>
    <source>
        <strain evidence="4">HY135</strain>
    </source>
</reference>
<keyword evidence="2" id="KW-0732">Signal</keyword>
<organism evidence="3 4">
    <name type="scientific">Ancylostoma ceylanicum</name>
    <dbReference type="NCBI Taxonomy" id="53326"/>
    <lineage>
        <taxon>Eukaryota</taxon>
        <taxon>Metazoa</taxon>
        <taxon>Ecdysozoa</taxon>
        <taxon>Nematoda</taxon>
        <taxon>Chromadorea</taxon>
        <taxon>Rhabditida</taxon>
        <taxon>Rhabditina</taxon>
        <taxon>Rhabditomorpha</taxon>
        <taxon>Strongyloidea</taxon>
        <taxon>Ancylostomatidae</taxon>
        <taxon>Ancylostomatinae</taxon>
        <taxon>Ancylostoma</taxon>
    </lineage>
</organism>
<evidence type="ECO:0000313" key="4">
    <source>
        <dbReference type="Proteomes" id="UP000024635"/>
    </source>
</evidence>
<proteinExistence type="predicted"/>
<dbReference type="Proteomes" id="UP000024635">
    <property type="component" value="Unassembled WGS sequence"/>
</dbReference>
<keyword evidence="1" id="KW-1133">Transmembrane helix</keyword>
<dbReference type="EMBL" id="JARK01001381">
    <property type="protein sequence ID" value="EYC12836.1"/>
    <property type="molecule type" value="Genomic_DNA"/>
</dbReference>
<evidence type="ECO:0000313" key="3">
    <source>
        <dbReference type="EMBL" id="EYC12836.1"/>
    </source>
</evidence>
<evidence type="ECO:0000256" key="2">
    <source>
        <dbReference type="SAM" id="SignalP"/>
    </source>
</evidence>
<gene>
    <name evidence="3" type="primary">Acey_s0045.g1114</name>
    <name evidence="3" type="ORF">Y032_0045g1114</name>
</gene>